<keyword evidence="2 3" id="KW-0040">ANK repeat</keyword>
<feature type="chain" id="PRO_5034603832" evidence="6">
    <location>
        <begin position="22"/>
        <end position="1420"/>
    </location>
</feature>
<feature type="repeat" description="ANK" evidence="3">
    <location>
        <begin position="1287"/>
        <end position="1319"/>
    </location>
</feature>
<feature type="signal peptide" evidence="6">
    <location>
        <begin position="1"/>
        <end position="21"/>
    </location>
</feature>
<gene>
    <name evidence="7" type="ORF">FALBO_8871</name>
</gene>
<dbReference type="OrthoDB" id="194358at2759"/>
<feature type="compositionally biased region" description="Polar residues" evidence="4">
    <location>
        <begin position="721"/>
        <end position="737"/>
    </location>
</feature>
<feature type="region of interest" description="Disordered" evidence="4">
    <location>
        <begin position="769"/>
        <end position="793"/>
    </location>
</feature>
<dbReference type="InterPro" id="IPR002110">
    <property type="entry name" value="Ankyrin_rpt"/>
</dbReference>
<feature type="repeat" description="ANK" evidence="3">
    <location>
        <begin position="1144"/>
        <end position="1166"/>
    </location>
</feature>
<feature type="repeat" description="ANK" evidence="3">
    <location>
        <begin position="1111"/>
        <end position="1143"/>
    </location>
</feature>
<feature type="region of interest" description="Disordered" evidence="4">
    <location>
        <begin position="164"/>
        <end position="201"/>
    </location>
</feature>
<feature type="compositionally biased region" description="Polar residues" evidence="4">
    <location>
        <begin position="170"/>
        <end position="190"/>
    </location>
</feature>
<sequence length="1420" mass="156992">MPQHLKWLGMVILVCSGVARADSLDDFTNNLFTDLAPILALFGERVTMQFMSQALGWADCIALAMAPLGILTIIVSAIRVGGPMWLKAIVGRAKENISAAEIELMSSTSREVCELYNGKSIVRCQGTAPVWEYICLFPKGPSSPGQDVQFITLDQAVERGLLNRIKGSPDDSSLTRENSSKGSTKGQSIPQPGASGDAEATGTFVGKMKGLRSRLTHLNYSNSRPSRDRDVELQHLPNDRSSQNIGDSGTELGNSEQANYLTVIRDTRPDAPNISLNLQNSHDRLWIRLVAALGIILQTAVLVFFGLMVYHPKLKPSFQRDEGPVGAHSFPLAAGGTLILVLGLLLCGHVVEGSTEEEQYETTTNFDVGMYWLQQNQIVADQFFESYATFSRTSHLVITISRRKNALSDSSTTGFLETRTTSGAIISILGFMLQFMGLRAMNSAASLAQLGAVAIMTTCRALVRPGFPRSFVKSKLCPSYELDWLAWKLATSDPMERISDQSENDINAEKQHVRLGSWTIPVGSEAKYHPLGRPVEEPKTEAQKVLTMSRGLYKLASFQGKTAPIAINLALAIERTLNTLFPPNEIETTENFRWYLVVVHKRASDTEEATQKVWFDMVNNGTSWRAPADRLDAALSLLVYTAREENENVTQNQTQQSSFVGKEDNDSWLRSGLPPLGLRLLGPKNKRLTQDLRWWTPESLVLEIENSVKEVPDSKAKVGGSQRTSSNEADSNNTSSRNFEKNRLVGHSDFVLSGVCKSNKGNISIVDEKHSSANGAPVNPPQADEDSATREEGQTTLAIETSDSLEVLYAKDLLFSFLFSAAKTLEGSIPGKAELRPSGTGTNHGSDYSFRNNTVAELVEAFSELKFGDEHEALLSIIIPLSITETLPFPQTMFDSVSAEIVKPRLSQYDDSRTHAVAAILRQTSNHAAGSKGIWESSVVLLLEVLAVVEAEIQFRARLRWLNSSFRSDPDLKTCIDKTLGKSLHRQLWTQLKTIYLRQRRPTMIEECNEYIFRSEQDSNKPQSQPIYPKSFNVTKLHELAMNAVDNNDQGSTKQRYSRGSDEEGDFTLINERDICNWTPLHYAAAAGNVDLLALLHRGHAHADPTLKDFRGYTALHCAFEQGNPLAIDSLIDLGFRIDAQGFDGVTPIHLAARKGNTEALDYVFDYPPQRPSFESLRKQLNLAKKLKDVNGHVPLHWAAMGGQTESLTKLHDDLNVMDQTGWTSLHMAVIFDKLEVVRKLCNLSANKNLRDHLYRTALYIACSRGKLEAVQILLDAKAGTELPGDDGFGPLHVAAINNHTEVTRALLKAGANASAASNKGWTPLHRAARGLRPEATKLLLEEKVDSNVKDKEGRTPMFQMVFQNYGQEGRMMLETTKVLVEGGGDPLLEDNGGITPIEVAREREFIDVVKYLELPPEEK</sequence>
<dbReference type="InterPro" id="IPR051165">
    <property type="entry name" value="Multifunctional_ANK_Repeat"/>
</dbReference>
<reference evidence="7 8" key="1">
    <citation type="submission" date="2020-01" db="EMBL/GenBank/DDBJ databases">
        <title>Identification and distribution of gene clusters putatively required for synthesis of sphingolipid metabolism inhibitors in phylogenetically diverse species of the filamentous fungus Fusarium.</title>
        <authorList>
            <person name="Kim H.-S."/>
            <person name="Busman M."/>
            <person name="Brown D.W."/>
            <person name="Divon H."/>
            <person name="Uhlig S."/>
            <person name="Proctor R.H."/>
        </authorList>
    </citation>
    <scope>NUCLEOTIDE SEQUENCE [LARGE SCALE GENOMIC DNA]</scope>
    <source>
        <strain evidence="7 8">NRRL 20459</strain>
    </source>
</reference>
<dbReference type="PROSITE" id="PS50088">
    <property type="entry name" value="ANK_REPEAT"/>
    <property type="match status" value="5"/>
</dbReference>
<comment type="caution">
    <text evidence="7">The sequence shown here is derived from an EMBL/GenBank/DDBJ whole genome shotgun (WGS) entry which is preliminary data.</text>
</comment>
<evidence type="ECO:0000256" key="6">
    <source>
        <dbReference type="SAM" id="SignalP"/>
    </source>
</evidence>
<dbReference type="PRINTS" id="PR01415">
    <property type="entry name" value="ANKYRIN"/>
</dbReference>
<dbReference type="Gene3D" id="1.25.40.20">
    <property type="entry name" value="Ankyrin repeat-containing domain"/>
    <property type="match status" value="1"/>
</dbReference>
<feature type="repeat" description="ANK" evidence="3">
    <location>
        <begin position="1221"/>
        <end position="1253"/>
    </location>
</feature>
<keyword evidence="5" id="KW-0812">Transmembrane</keyword>
<keyword evidence="1" id="KW-0677">Repeat</keyword>
<dbReference type="SUPFAM" id="SSF48403">
    <property type="entry name" value="Ankyrin repeat"/>
    <property type="match status" value="1"/>
</dbReference>
<feature type="repeat" description="ANK" evidence="3">
    <location>
        <begin position="1320"/>
        <end position="1352"/>
    </location>
</feature>
<dbReference type="Proteomes" id="UP000554235">
    <property type="component" value="Unassembled WGS sequence"/>
</dbReference>
<proteinExistence type="predicted"/>
<evidence type="ECO:0000256" key="3">
    <source>
        <dbReference type="PROSITE-ProRule" id="PRU00023"/>
    </source>
</evidence>
<accession>A0A8H4P6I1</accession>
<feature type="transmembrane region" description="Helical" evidence="5">
    <location>
        <begin position="330"/>
        <end position="351"/>
    </location>
</feature>
<keyword evidence="8" id="KW-1185">Reference proteome</keyword>
<name>A0A8H4P6I1_9HYPO</name>
<keyword evidence="6" id="KW-0732">Signal</keyword>
<evidence type="ECO:0000256" key="2">
    <source>
        <dbReference type="ARBA" id="ARBA00023043"/>
    </source>
</evidence>
<dbReference type="Pfam" id="PF12796">
    <property type="entry name" value="Ank_2"/>
    <property type="match status" value="2"/>
</dbReference>
<protein>
    <submittedName>
        <fullName evidence="7">Ankyrin repeat</fullName>
    </submittedName>
</protein>
<dbReference type="EMBL" id="JAADYS010001212">
    <property type="protein sequence ID" value="KAF4464294.1"/>
    <property type="molecule type" value="Genomic_DNA"/>
</dbReference>
<feature type="transmembrane region" description="Helical" evidence="5">
    <location>
        <begin position="54"/>
        <end position="78"/>
    </location>
</feature>
<dbReference type="Pfam" id="PF00023">
    <property type="entry name" value="Ank"/>
    <property type="match status" value="1"/>
</dbReference>
<keyword evidence="5" id="KW-0472">Membrane</keyword>
<evidence type="ECO:0000256" key="4">
    <source>
        <dbReference type="SAM" id="MobiDB-lite"/>
    </source>
</evidence>
<feature type="region of interest" description="Disordered" evidence="4">
    <location>
        <begin position="711"/>
        <end position="740"/>
    </location>
</feature>
<dbReference type="InterPro" id="IPR036770">
    <property type="entry name" value="Ankyrin_rpt-contain_sf"/>
</dbReference>
<organism evidence="7 8">
    <name type="scientific">Fusarium albosuccineum</name>
    <dbReference type="NCBI Taxonomy" id="1237068"/>
    <lineage>
        <taxon>Eukaryota</taxon>
        <taxon>Fungi</taxon>
        <taxon>Dikarya</taxon>
        <taxon>Ascomycota</taxon>
        <taxon>Pezizomycotina</taxon>
        <taxon>Sordariomycetes</taxon>
        <taxon>Hypocreomycetidae</taxon>
        <taxon>Hypocreales</taxon>
        <taxon>Nectriaceae</taxon>
        <taxon>Fusarium</taxon>
        <taxon>Fusarium decemcellulare species complex</taxon>
    </lineage>
</organism>
<keyword evidence="5" id="KW-1133">Transmembrane helix</keyword>
<dbReference type="SMART" id="SM00248">
    <property type="entry name" value="ANK"/>
    <property type="match status" value="9"/>
</dbReference>
<dbReference type="PROSITE" id="PS50297">
    <property type="entry name" value="ANK_REP_REGION"/>
    <property type="match status" value="4"/>
</dbReference>
<evidence type="ECO:0000313" key="8">
    <source>
        <dbReference type="Proteomes" id="UP000554235"/>
    </source>
</evidence>
<evidence type="ECO:0000313" key="7">
    <source>
        <dbReference type="EMBL" id="KAF4464294.1"/>
    </source>
</evidence>
<dbReference type="PANTHER" id="PTHR24123:SF33">
    <property type="entry name" value="PROTEIN HOS4"/>
    <property type="match status" value="1"/>
</dbReference>
<feature type="transmembrane region" description="Helical" evidence="5">
    <location>
        <begin position="285"/>
        <end position="310"/>
    </location>
</feature>
<dbReference type="PANTHER" id="PTHR24123">
    <property type="entry name" value="ANKYRIN REPEAT-CONTAINING"/>
    <property type="match status" value="1"/>
</dbReference>
<feature type="transmembrane region" description="Helical" evidence="5">
    <location>
        <begin position="420"/>
        <end position="438"/>
    </location>
</feature>
<evidence type="ECO:0000256" key="1">
    <source>
        <dbReference type="ARBA" id="ARBA00022737"/>
    </source>
</evidence>
<evidence type="ECO:0000256" key="5">
    <source>
        <dbReference type="SAM" id="Phobius"/>
    </source>
</evidence>